<sequence length="87" mass="10366">KDIVKEHNPQVIPKNEVGRILPWVHIAISNAKRLLLDIYHDMKSKYLQNYLSEFCYKFNCRYFGESPFDRLLIAAITYKNQFRCKNG</sequence>
<gene>
    <name evidence="2" type="ORF">EZS27_039334</name>
</gene>
<dbReference type="EMBL" id="SNRY01008115">
    <property type="protein sequence ID" value="KAA6309115.1"/>
    <property type="molecule type" value="Genomic_DNA"/>
</dbReference>
<feature type="domain" description="ISXO2-like transposase" evidence="1">
    <location>
        <begin position="21"/>
        <end position="59"/>
    </location>
</feature>
<comment type="caution">
    <text evidence="2">The sequence shown here is derived from an EMBL/GenBank/DDBJ whole genome shotgun (WGS) entry which is preliminary data.</text>
</comment>
<dbReference type="Pfam" id="PF12762">
    <property type="entry name" value="DDE_Tnp_IS1595"/>
    <property type="match status" value="1"/>
</dbReference>
<reference evidence="2" key="1">
    <citation type="submission" date="2019-03" db="EMBL/GenBank/DDBJ databases">
        <title>Single cell metagenomics reveals metabolic interactions within the superorganism composed of flagellate Streblomastix strix and complex community of Bacteroidetes bacteria on its surface.</title>
        <authorList>
            <person name="Treitli S.C."/>
            <person name="Kolisko M."/>
            <person name="Husnik F."/>
            <person name="Keeling P."/>
            <person name="Hampl V."/>
        </authorList>
    </citation>
    <scope>NUCLEOTIDE SEQUENCE</scope>
    <source>
        <strain evidence="2">STM</strain>
    </source>
</reference>
<evidence type="ECO:0000259" key="1">
    <source>
        <dbReference type="Pfam" id="PF12762"/>
    </source>
</evidence>
<name>A0A5J4PI21_9ZZZZ</name>
<proteinExistence type="predicted"/>
<organism evidence="2">
    <name type="scientific">termite gut metagenome</name>
    <dbReference type="NCBI Taxonomy" id="433724"/>
    <lineage>
        <taxon>unclassified sequences</taxon>
        <taxon>metagenomes</taxon>
        <taxon>organismal metagenomes</taxon>
    </lineage>
</organism>
<accession>A0A5J4PI21</accession>
<evidence type="ECO:0000313" key="2">
    <source>
        <dbReference type="EMBL" id="KAA6309115.1"/>
    </source>
</evidence>
<feature type="non-terminal residue" evidence="2">
    <location>
        <position position="1"/>
    </location>
</feature>
<protein>
    <recommendedName>
        <fullName evidence="1">ISXO2-like transposase domain-containing protein</fullName>
    </recommendedName>
</protein>
<dbReference type="AlphaFoldDB" id="A0A5J4PI21"/>
<dbReference type="InterPro" id="IPR024445">
    <property type="entry name" value="Tnp_ISXO2-like"/>
</dbReference>